<reference evidence="1 2" key="1">
    <citation type="submission" date="2023-09" db="EMBL/GenBank/DDBJ databases">
        <authorList>
            <person name="Wang M."/>
        </authorList>
    </citation>
    <scope>NUCLEOTIDE SEQUENCE [LARGE SCALE GENOMIC DNA]</scope>
    <source>
        <strain evidence="1">GT-2023</strain>
        <tissue evidence="1">Liver</tissue>
    </source>
</reference>
<dbReference type="PANTHER" id="PTHR47331:SF2">
    <property type="match status" value="1"/>
</dbReference>
<evidence type="ECO:0000313" key="2">
    <source>
        <dbReference type="Proteomes" id="UP001558613"/>
    </source>
</evidence>
<protein>
    <recommendedName>
        <fullName evidence="3">Integrase zinc-binding domain-containing protein</fullName>
    </recommendedName>
</protein>
<dbReference type="EMBL" id="JAYMGO010000008">
    <property type="protein sequence ID" value="KAL1269000.1"/>
    <property type="molecule type" value="Genomic_DNA"/>
</dbReference>
<dbReference type="Proteomes" id="UP001558613">
    <property type="component" value="Unassembled WGS sequence"/>
</dbReference>
<name>A0ABR3MWI0_9TELE</name>
<dbReference type="PANTHER" id="PTHR47331">
    <property type="entry name" value="PHD-TYPE DOMAIN-CONTAINING PROTEIN"/>
    <property type="match status" value="1"/>
</dbReference>
<gene>
    <name evidence="1" type="ORF">QQF64_031289</name>
</gene>
<comment type="caution">
    <text evidence="1">The sequence shown here is derived from an EMBL/GenBank/DDBJ whole genome shotgun (WGS) entry which is preliminary data.</text>
</comment>
<evidence type="ECO:0000313" key="1">
    <source>
        <dbReference type="EMBL" id="KAL1269000.1"/>
    </source>
</evidence>
<keyword evidence="2" id="KW-1185">Reference proteome</keyword>
<evidence type="ECO:0008006" key="3">
    <source>
        <dbReference type="Google" id="ProtNLM"/>
    </source>
</evidence>
<proteinExistence type="predicted"/>
<accession>A0ABR3MWI0</accession>
<sequence>MYVIRVGGRLRRAEALDIATKHPIVLDPSHALTRLIIQDYDHQLKHPGPERVLAEIRRKFWILRGREAIRSHQFRCTPSEMESQTRNPTDVRFACGSTSAIQTCILLHRNRLLRALLNKNWTESGEKMGNNMEVSDNQMCPP</sequence>
<organism evidence="1 2">
    <name type="scientific">Cirrhinus molitorella</name>
    <name type="common">mud carp</name>
    <dbReference type="NCBI Taxonomy" id="172907"/>
    <lineage>
        <taxon>Eukaryota</taxon>
        <taxon>Metazoa</taxon>
        <taxon>Chordata</taxon>
        <taxon>Craniata</taxon>
        <taxon>Vertebrata</taxon>
        <taxon>Euteleostomi</taxon>
        <taxon>Actinopterygii</taxon>
        <taxon>Neopterygii</taxon>
        <taxon>Teleostei</taxon>
        <taxon>Ostariophysi</taxon>
        <taxon>Cypriniformes</taxon>
        <taxon>Cyprinidae</taxon>
        <taxon>Labeoninae</taxon>
        <taxon>Labeonini</taxon>
        <taxon>Cirrhinus</taxon>
    </lineage>
</organism>